<keyword evidence="1" id="KW-0479">Metal-binding</keyword>
<proteinExistence type="predicted"/>
<dbReference type="PROSITE" id="PS50089">
    <property type="entry name" value="ZF_RING_2"/>
    <property type="match status" value="1"/>
</dbReference>
<keyword evidence="5" id="KW-1133">Transmembrane helix</keyword>
<evidence type="ECO:0000313" key="8">
    <source>
        <dbReference type="Proteomes" id="UP001162131"/>
    </source>
</evidence>
<dbReference type="SMART" id="SM00184">
    <property type="entry name" value="RING"/>
    <property type="match status" value="1"/>
</dbReference>
<feature type="domain" description="RING-type" evidence="6">
    <location>
        <begin position="213"/>
        <end position="255"/>
    </location>
</feature>
<keyword evidence="3" id="KW-0862">Zinc</keyword>
<dbReference type="Gene3D" id="3.30.40.10">
    <property type="entry name" value="Zinc/RING finger domain, C3HC4 (zinc finger)"/>
    <property type="match status" value="1"/>
</dbReference>
<dbReference type="InterPro" id="IPR001841">
    <property type="entry name" value="Znf_RING"/>
</dbReference>
<dbReference type="Proteomes" id="UP001162131">
    <property type="component" value="Unassembled WGS sequence"/>
</dbReference>
<feature type="transmembrane region" description="Helical" evidence="5">
    <location>
        <begin position="7"/>
        <end position="29"/>
    </location>
</feature>
<keyword evidence="5" id="KW-0812">Transmembrane</keyword>
<dbReference type="PANTHER" id="PTHR45798:SF97">
    <property type="entry name" value="ALCOHOL-SENSITIVE RING FINGER PROTEIN 1"/>
    <property type="match status" value="1"/>
</dbReference>
<feature type="transmembrane region" description="Helical" evidence="5">
    <location>
        <begin position="35"/>
        <end position="59"/>
    </location>
</feature>
<dbReference type="EMBL" id="CAJZBQ010000053">
    <property type="protein sequence ID" value="CAG9331927.1"/>
    <property type="molecule type" value="Genomic_DNA"/>
</dbReference>
<evidence type="ECO:0000256" key="2">
    <source>
        <dbReference type="ARBA" id="ARBA00022771"/>
    </source>
</evidence>
<dbReference type="SUPFAM" id="SSF57850">
    <property type="entry name" value="RING/U-box"/>
    <property type="match status" value="1"/>
</dbReference>
<dbReference type="AlphaFoldDB" id="A0AAU9K1Y9"/>
<organism evidence="7 8">
    <name type="scientific">Blepharisma stoltei</name>
    <dbReference type="NCBI Taxonomy" id="1481888"/>
    <lineage>
        <taxon>Eukaryota</taxon>
        <taxon>Sar</taxon>
        <taxon>Alveolata</taxon>
        <taxon>Ciliophora</taxon>
        <taxon>Postciliodesmatophora</taxon>
        <taxon>Heterotrichea</taxon>
        <taxon>Heterotrichida</taxon>
        <taxon>Blepharismidae</taxon>
        <taxon>Blepharisma</taxon>
    </lineage>
</organism>
<reference evidence="7" key="1">
    <citation type="submission" date="2021-09" db="EMBL/GenBank/DDBJ databases">
        <authorList>
            <consortium name="AG Swart"/>
            <person name="Singh M."/>
            <person name="Singh A."/>
            <person name="Seah K."/>
            <person name="Emmerich C."/>
        </authorList>
    </citation>
    <scope>NUCLEOTIDE SEQUENCE</scope>
    <source>
        <strain evidence="7">ATCC30299</strain>
    </source>
</reference>
<keyword evidence="2 4" id="KW-0863">Zinc-finger</keyword>
<dbReference type="Pfam" id="PF13639">
    <property type="entry name" value="zf-RING_2"/>
    <property type="match status" value="1"/>
</dbReference>
<evidence type="ECO:0000256" key="4">
    <source>
        <dbReference type="PROSITE-ProRule" id="PRU00175"/>
    </source>
</evidence>
<evidence type="ECO:0000256" key="1">
    <source>
        <dbReference type="ARBA" id="ARBA00022723"/>
    </source>
</evidence>
<keyword evidence="5" id="KW-0472">Membrane</keyword>
<keyword evidence="8" id="KW-1185">Reference proteome</keyword>
<evidence type="ECO:0000256" key="3">
    <source>
        <dbReference type="ARBA" id="ARBA00022833"/>
    </source>
</evidence>
<sequence length="258" mass="29204">MDHKKGVYLLTLCVFILSYDALLIAYLFYTKFNETIIQIFGFLFFLLSLLINPIILVIFAKQTTQLSVCRFNARLIIFVPAAIFLANTFLVFIPAILKKLMRVVGVTDTRIIAYTAAVIFIGKIATTGLLDLFCQTLIIGNNIASADSLEYFDFAFIAGDILVTLLLCIFVCCFGKDSIKSCMGRYFSSLDLEQSLLEPIEVQFSDKIKQESCAICLERFTYGEILSNLPTCEHSFHKNCLNRWMEYKKACPLCRSEG</sequence>
<feature type="transmembrane region" description="Helical" evidence="5">
    <location>
        <begin position="71"/>
        <end position="97"/>
    </location>
</feature>
<gene>
    <name evidence="7" type="ORF">BSTOLATCC_MIC53984</name>
</gene>
<evidence type="ECO:0000259" key="6">
    <source>
        <dbReference type="PROSITE" id="PS50089"/>
    </source>
</evidence>
<protein>
    <recommendedName>
        <fullName evidence="6">RING-type domain-containing protein</fullName>
    </recommendedName>
</protein>
<evidence type="ECO:0000256" key="5">
    <source>
        <dbReference type="SAM" id="Phobius"/>
    </source>
</evidence>
<accession>A0AAU9K1Y9</accession>
<name>A0AAU9K1Y9_9CILI</name>
<dbReference type="GO" id="GO:0008270">
    <property type="term" value="F:zinc ion binding"/>
    <property type="evidence" value="ECO:0007669"/>
    <property type="project" value="UniProtKB-KW"/>
</dbReference>
<dbReference type="InterPro" id="IPR052788">
    <property type="entry name" value="RING-type_E3_ligase_ATL"/>
</dbReference>
<comment type="caution">
    <text evidence="7">The sequence shown here is derived from an EMBL/GenBank/DDBJ whole genome shotgun (WGS) entry which is preliminary data.</text>
</comment>
<evidence type="ECO:0000313" key="7">
    <source>
        <dbReference type="EMBL" id="CAG9331927.1"/>
    </source>
</evidence>
<feature type="transmembrane region" description="Helical" evidence="5">
    <location>
        <begin position="154"/>
        <end position="175"/>
    </location>
</feature>
<dbReference type="InterPro" id="IPR013083">
    <property type="entry name" value="Znf_RING/FYVE/PHD"/>
</dbReference>
<dbReference type="PANTHER" id="PTHR45798">
    <property type="entry name" value="RING-H2 FINGER PROTEIN ATL61-RELATED-RELATED"/>
    <property type="match status" value="1"/>
</dbReference>